<reference evidence="1 2" key="1">
    <citation type="submission" date="2016-11" db="EMBL/GenBank/DDBJ databases">
        <authorList>
            <person name="Jaros S."/>
            <person name="Januszkiewicz K."/>
            <person name="Wedrychowicz H."/>
        </authorList>
    </citation>
    <scope>NUCLEOTIDE SEQUENCE [LARGE SCALE GENOMIC DNA]</scope>
    <source>
        <strain evidence="1 2">DSM 4740</strain>
    </source>
</reference>
<name>A0A1M7MPG9_9GAMM</name>
<dbReference type="Proteomes" id="UP000184123">
    <property type="component" value="Unassembled WGS sequence"/>
</dbReference>
<sequence length="140" mass="15975">MFDQAHVALFVEDANLSGSEAERAGKKEMPGMYVQRDADERILSVSRMPTAECTEPVAADDSELLQFLSEVREDDERARLQQSDLDFVRVLEDVLDLLMDKGVISFTDLPEAARRKIMQRQSLRRRYNDVDLVGDDEPLI</sequence>
<dbReference type="AlphaFoldDB" id="A0A1M7MPG9"/>
<proteinExistence type="predicted"/>
<dbReference type="STRING" id="44933.SAMN05660971_04286"/>
<dbReference type="EMBL" id="FRCA01000019">
    <property type="protein sequence ID" value="SHM92908.1"/>
    <property type="molecule type" value="Genomic_DNA"/>
</dbReference>
<protein>
    <recommendedName>
        <fullName evidence="3">Tryptophan synthase subunit beta like protein</fullName>
    </recommendedName>
</protein>
<evidence type="ECO:0000313" key="1">
    <source>
        <dbReference type="EMBL" id="SHM92908.1"/>
    </source>
</evidence>
<organism evidence="1 2">
    <name type="scientific">Halomonas cupida</name>
    <dbReference type="NCBI Taxonomy" id="44933"/>
    <lineage>
        <taxon>Bacteria</taxon>
        <taxon>Pseudomonadati</taxon>
        <taxon>Pseudomonadota</taxon>
        <taxon>Gammaproteobacteria</taxon>
        <taxon>Oceanospirillales</taxon>
        <taxon>Halomonadaceae</taxon>
        <taxon>Halomonas</taxon>
    </lineage>
</organism>
<evidence type="ECO:0000313" key="2">
    <source>
        <dbReference type="Proteomes" id="UP000184123"/>
    </source>
</evidence>
<accession>A0A1M7MPG9</accession>
<evidence type="ECO:0008006" key="3">
    <source>
        <dbReference type="Google" id="ProtNLM"/>
    </source>
</evidence>
<gene>
    <name evidence="1" type="ORF">SAMN05660971_04286</name>
</gene>